<name>A0ABX7V6N2_9GAMM</name>
<reference evidence="2 3" key="1">
    <citation type="submission" date="2021-03" db="EMBL/GenBank/DDBJ databases">
        <title>Complete Genome of Pseudoalteromonas viridis Strain BBR56, a new biocontrol bacterial candidate.</title>
        <authorList>
            <person name="Handayani D.P."/>
            <person name="Isnansetyo A."/>
            <person name="Istiqomah I."/>
            <person name="Jumina J."/>
        </authorList>
    </citation>
    <scope>NUCLEOTIDE SEQUENCE [LARGE SCALE GENOMIC DNA]</scope>
    <source>
        <strain evidence="2 3">BBR56</strain>
    </source>
</reference>
<sequence length="547" mass="60650">MGWFNLCFLLLMFFANVSTVSAQQTSGFNQYAPHLPANASGVHLKGSQDQLSWVAVAGAHYYYIEAYRGYEVYQARDKSAIDAGIMGNGSDQLSQANAVSSRTPRPGERIVPRYRSYGRSYTLDAPFDDARYLIIPCNRMGCGAGFVAEQYDAQQYYLNIESFQSDRLTVLPWEKAKLSWKVVGAYSVSLLKDGQPYRTGLRGIGSEVVKLNETARFTLRVEGHNRRIAEKHVQLVYHEVEDPDTVHQGAYSVRLQSLGLDPVARTVVVDDNYLFLVDKNNTLHKVDHRPQQAKVVWTQQLSGKVINRPLVFDNALYFGVSKLDGSGQVCKMSTHYSTYARCQSTPHGVVAGAVMVHREREYEAEPIDGPLGERAMPMSWIPPMPLTDHGIVFIDNKGLVMEYNKSLSKLHQSSYLPEPMRTAPFIATPAVVPETRTLYVQYHKPSNNRRSVAAISVDDTTAFNPGDGVGSVDPVGPIDPIHPGGPLDPINPGGPIDQIGPGKPIDRFSAPMRLPSERELARSIQNAAYNENMITVEWTKEVGAGDE</sequence>
<organism evidence="2 3">
    <name type="scientific">Pseudoalteromonas viridis</name>
    <dbReference type="NCBI Taxonomy" id="339617"/>
    <lineage>
        <taxon>Bacteria</taxon>
        <taxon>Pseudomonadati</taxon>
        <taxon>Pseudomonadota</taxon>
        <taxon>Gammaproteobacteria</taxon>
        <taxon>Alteromonadales</taxon>
        <taxon>Pseudoalteromonadaceae</taxon>
        <taxon>Pseudoalteromonas</taxon>
    </lineage>
</organism>
<evidence type="ECO:0000313" key="3">
    <source>
        <dbReference type="Proteomes" id="UP000665025"/>
    </source>
</evidence>
<feature type="chain" id="PRO_5045069160" evidence="1">
    <location>
        <begin position="23"/>
        <end position="547"/>
    </location>
</feature>
<dbReference type="EMBL" id="CP072425">
    <property type="protein sequence ID" value="QTL36548.1"/>
    <property type="molecule type" value="Genomic_DNA"/>
</dbReference>
<dbReference type="Gene3D" id="2.130.10.10">
    <property type="entry name" value="YVTN repeat-like/Quinoprotein amine dehydrogenase"/>
    <property type="match status" value="1"/>
</dbReference>
<accession>A0ABX7V6N2</accession>
<dbReference type="SUPFAM" id="SSF50998">
    <property type="entry name" value="Quinoprotein alcohol dehydrogenase-like"/>
    <property type="match status" value="1"/>
</dbReference>
<evidence type="ECO:0000256" key="1">
    <source>
        <dbReference type="SAM" id="SignalP"/>
    </source>
</evidence>
<keyword evidence="1" id="KW-0732">Signal</keyword>
<keyword evidence="3" id="KW-1185">Reference proteome</keyword>
<feature type="signal peptide" evidence="1">
    <location>
        <begin position="1"/>
        <end position="22"/>
    </location>
</feature>
<dbReference type="InterPro" id="IPR011047">
    <property type="entry name" value="Quinoprotein_ADH-like_sf"/>
</dbReference>
<proteinExistence type="predicted"/>
<dbReference type="Proteomes" id="UP000665025">
    <property type="component" value="Chromosome 1"/>
</dbReference>
<evidence type="ECO:0000313" key="2">
    <source>
        <dbReference type="EMBL" id="QTL36548.1"/>
    </source>
</evidence>
<protein>
    <submittedName>
        <fullName evidence="2">Uncharacterized protein</fullName>
    </submittedName>
</protein>
<dbReference type="InterPro" id="IPR015943">
    <property type="entry name" value="WD40/YVTN_repeat-like_dom_sf"/>
</dbReference>
<dbReference type="RefSeq" id="WP_209053073.1">
    <property type="nucleotide sequence ID" value="NZ_CP072425.1"/>
</dbReference>
<gene>
    <name evidence="2" type="ORF">J5X90_05775</name>
</gene>